<dbReference type="EMBL" id="MIEK01000023">
    <property type="protein sequence ID" value="OEH82348.1"/>
    <property type="molecule type" value="Genomic_DNA"/>
</dbReference>
<dbReference type="Proteomes" id="UP000095256">
    <property type="component" value="Unassembled WGS sequence"/>
</dbReference>
<dbReference type="RefSeq" id="WP_069698623.1">
    <property type="nucleotide sequence ID" value="NZ_JAGGMA010000001.1"/>
</dbReference>
<keyword evidence="2" id="KW-1185">Reference proteome</keyword>
<protein>
    <recommendedName>
        <fullName evidence="3">Type VII secretion effector</fullName>
    </recommendedName>
</protein>
<comment type="caution">
    <text evidence="1">The sequence shown here is derived from an EMBL/GenBank/DDBJ whole genome shotgun (WGS) entry which is preliminary data.</text>
</comment>
<proteinExistence type="predicted"/>
<organism evidence="1 2">
    <name type="scientific">Enterococcus rivorum</name>
    <dbReference type="NCBI Taxonomy" id="762845"/>
    <lineage>
        <taxon>Bacteria</taxon>
        <taxon>Bacillati</taxon>
        <taxon>Bacillota</taxon>
        <taxon>Bacilli</taxon>
        <taxon>Lactobacillales</taxon>
        <taxon>Enterococcaceae</taxon>
        <taxon>Enterococcus</taxon>
    </lineage>
</organism>
<evidence type="ECO:0008006" key="3">
    <source>
        <dbReference type="Google" id="ProtNLM"/>
    </source>
</evidence>
<name>A0A1E5KX03_9ENTE</name>
<dbReference type="Pfam" id="PF11328">
    <property type="entry name" value="DUF3130"/>
    <property type="match status" value="1"/>
</dbReference>
<dbReference type="STRING" id="762845.BCR26_02645"/>
<accession>A0A1E5KX03</accession>
<dbReference type="InterPro" id="IPR021477">
    <property type="entry name" value="TVIIS_effector_SACOL2603_fam"/>
</dbReference>
<gene>
    <name evidence="1" type="ORF">BCR26_02645</name>
</gene>
<evidence type="ECO:0000313" key="2">
    <source>
        <dbReference type="Proteomes" id="UP000095256"/>
    </source>
</evidence>
<sequence length="85" mass="9374">MIKNDLDKAERISSKLLSNCSMNPNVNTTIDYSSSNAVLGLKECLNEMQKVIDLMASNMKIDSINVLKIGSALEEADQRIKKGDL</sequence>
<dbReference type="AlphaFoldDB" id="A0A1E5KX03"/>
<reference evidence="1 2" key="1">
    <citation type="submission" date="2016-09" db="EMBL/GenBank/DDBJ databases">
        <authorList>
            <person name="Capua I."/>
            <person name="De Benedictis P."/>
            <person name="Joannis T."/>
            <person name="Lombin L.H."/>
            <person name="Cattoli G."/>
        </authorList>
    </citation>
    <scope>NUCLEOTIDE SEQUENCE [LARGE SCALE GENOMIC DNA]</scope>
    <source>
        <strain evidence="1 2">LMG 25899</strain>
    </source>
</reference>
<evidence type="ECO:0000313" key="1">
    <source>
        <dbReference type="EMBL" id="OEH82348.1"/>
    </source>
</evidence>